<keyword evidence="4" id="KW-1185">Reference proteome</keyword>
<reference evidence="3 4" key="1">
    <citation type="submission" date="2016-10" db="EMBL/GenBank/DDBJ databases">
        <authorList>
            <person name="de Groot N.N."/>
        </authorList>
    </citation>
    <scope>NUCLEOTIDE SEQUENCE [LARGE SCALE GENOMIC DNA]</scope>
    <source>
        <strain evidence="3 4">DSM 21019</strain>
    </source>
</reference>
<keyword evidence="1" id="KW-0472">Membrane</keyword>
<keyword evidence="1" id="KW-1133">Transmembrane helix</keyword>
<evidence type="ECO:0000313" key="4">
    <source>
        <dbReference type="Proteomes" id="UP000199534"/>
    </source>
</evidence>
<keyword evidence="1" id="KW-0812">Transmembrane</keyword>
<dbReference type="RefSeq" id="WP_245759697.1">
    <property type="nucleotide sequence ID" value="NZ_FOYQ01000001.1"/>
</dbReference>
<organism evidence="3 4">
    <name type="scientific">Robiginitalea myxolifaciens</name>
    <dbReference type="NCBI Taxonomy" id="400055"/>
    <lineage>
        <taxon>Bacteria</taxon>
        <taxon>Pseudomonadati</taxon>
        <taxon>Bacteroidota</taxon>
        <taxon>Flavobacteriia</taxon>
        <taxon>Flavobacteriales</taxon>
        <taxon>Flavobacteriaceae</taxon>
        <taxon>Robiginitalea</taxon>
    </lineage>
</organism>
<gene>
    <name evidence="3" type="ORF">SAMN04490243_0100</name>
</gene>
<feature type="transmembrane region" description="Helical" evidence="1">
    <location>
        <begin position="68"/>
        <end position="88"/>
    </location>
</feature>
<dbReference type="Proteomes" id="UP000199534">
    <property type="component" value="Unassembled WGS sequence"/>
</dbReference>
<dbReference type="AlphaFoldDB" id="A0A1I6FMU6"/>
<evidence type="ECO:0000313" key="3">
    <source>
        <dbReference type="EMBL" id="SFR31273.1"/>
    </source>
</evidence>
<sequence>MKELEPSQLEAEFDKRARAKKRVEEIKGFYVHLTIYLVINLLIIGWSIYQNVSQGEPIFRWPMLLTPFFWGIGLGFHFINTFNVNPFFGKDWERRKLQEFMDQDEEEARKFK</sequence>
<dbReference type="InterPro" id="IPR025698">
    <property type="entry name" value="2TM_dom"/>
</dbReference>
<feature type="transmembrane region" description="Helical" evidence="1">
    <location>
        <begin position="28"/>
        <end position="48"/>
    </location>
</feature>
<dbReference type="EMBL" id="FOYQ01000001">
    <property type="protein sequence ID" value="SFR31273.1"/>
    <property type="molecule type" value="Genomic_DNA"/>
</dbReference>
<name>A0A1I6FMU6_9FLAO</name>
<feature type="domain" description="2TM" evidence="2">
    <location>
        <begin position="18"/>
        <end position="102"/>
    </location>
</feature>
<evidence type="ECO:0000259" key="2">
    <source>
        <dbReference type="Pfam" id="PF13239"/>
    </source>
</evidence>
<protein>
    <submittedName>
        <fullName evidence="3">2TM domain-containing protein</fullName>
    </submittedName>
</protein>
<dbReference type="STRING" id="400055.SAMN04490243_0100"/>
<proteinExistence type="predicted"/>
<dbReference type="Pfam" id="PF13239">
    <property type="entry name" value="2TM"/>
    <property type="match status" value="1"/>
</dbReference>
<accession>A0A1I6FMU6</accession>
<evidence type="ECO:0000256" key="1">
    <source>
        <dbReference type="SAM" id="Phobius"/>
    </source>
</evidence>